<dbReference type="PANTHER" id="PTHR37381:SF1">
    <property type="entry name" value="PENTATRICOPEPTIDE REPEAT (PPR) SUPERFAMILY PROTEIN"/>
    <property type="match status" value="1"/>
</dbReference>
<dbReference type="PANTHER" id="PTHR37381">
    <property type="entry name" value="PENTATRICOPEPTIDE REPEAT (PPR) SUPERFAMILY PROTEIN"/>
    <property type="match status" value="1"/>
</dbReference>
<feature type="compositionally biased region" description="Gly residues" evidence="1">
    <location>
        <begin position="143"/>
        <end position="173"/>
    </location>
</feature>
<feature type="domain" description="SET" evidence="2">
    <location>
        <begin position="391"/>
        <end position="830"/>
    </location>
</feature>
<feature type="region of interest" description="Disordered" evidence="1">
    <location>
        <begin position="466"/>
        <end position="502"/>
    </location>
</feature>
<reference evidence="3 4" key="1">
    <citation type="journal article" date="2018" name="Plant J.">
        <title>Genome sequences of Chlorella sorokiniana UTEX 1602 and Micractinium conductrix SAG 241.80: implications to maltose excretion by a green alga.</title>
        <authorList>
            <person name="Arriola M.B."/>
            <person name="Velmurugan N."/>
            <person name="Zhang Y."/>
            <person name="Plunkett M.H."/>
            <person name="Hondzo H."/>
            <person name="Barney B.M."/>
        </authorList>
    </citation>
    <scope>NUCLEOTIDE SEQUENCE [LARGE SCALE GENOMIC DNA]</scope>
    <source>
        <strain evidence="3 4">SAG 241.80</strain>
    </source>
</reference>
<feature type="compositionally biased region" description="Gly residues" evidence="1">
    <location>
        <begin position="333"/>
        <end position="343"/>
    </location>
</feature>
<feature type="region of interest" description="Disordered" evidence="1">
    <location>
        <begin position="279"/>
        <end position="298"/>
    </location>
</feature>
<feature type="compositionally biased region" description="Low complexity" evidence="1">
    <location>
        <begin position="480"/>
        <end position="502"/>
    </location>
</feature>
<accession>A0A2P6V2U4</accession>
<feature type="region of interest" description="Disordered" evidence="1">
    <location>
        <begin position="1194"/>
        <end position="1216"/>
    </location>
</feature>
<evidence type="ECO:0000256" key="1">
    <source>
        <dbReference type="SAM" id="MobiDB-lite"/>
    </source>
</evidence>
<dbReference type="InterPro" id="IPR001214">
    <property type="entry name" value="SET_dom"/>
</dbReference>
<dbReference type="Gene3D" id="2.170.270.10">
    <property type="entry name" value="SET domain"/>
    <property type="match status" value="1"/>
</dbReference>
<organism evidence="3 4">
    <name type="scientific">Micractinium conductrix</name>
    <dbReference type="NCBI Taxonomy" id="554055"/>
    <lineage>
        <taxon>Eukaryota</taxon>
        <taxon>Viridiplantae</taxon>
        <taxon>Chlorophyta</taxon>
        <taxon>core chlorophytes</taxon>
        <taxon>Trebouxiophyceae</taxon>
        <taxon>Chlorellales</taxon>
        <taxon>Chlorellaceae</taxon>
        <taxon>Chlorella clade</taxon>
        <taxon>Micractinium</taxon>
    </lineage>
</organism>
<dbReference type="CDD" id="cd20071">
    <property type="entry name" value="SET_SMYD"/>
    <property type="match status" value="1"/>
</dbReference>
<feature type="compositionally biased region" description="Basic and acidic residues" evidence="1">
    <location>
        <begin position="466"/>
        <end position="477"/>
    </location>
</feature>
<dbReference type="SUPFAM" id="SSF82199">
    <property type="entry name" value="SET domain"/>
    <property type="match status" value="1"/>
</dbReference>
<sequence>MRQAEASAAVIDEMMGEISRELFVGAAVAAVTDDGPEPGSTPADVVAAAVGSRLEALDTTFLATLDGYIDGAAQRGASDIAEVLLMVRDQVLRRLAQRLPPEMQLLEAALGAAGGMARMALLRRHAAQSPEKLAAAREAEAGSSGGSGSAAAGGGAGNDAGGEAGDDAGGAGGSGPSYPSLHCLACDLERACGQVIQDMELMPEVPDRRLLAKLVLVREEVQQLLDEAAFMGTAAEDGAGQQMQYRQLGAIPRSCAVLLQRLVALPAQAERRALLEHALQSDTERAPGGGPGPDPTNFERLRAEAEKPQEWVRPGRFMLTLNALQQEMLQQAQGGGSDGGSDSSGGTAAPSGATLERLESVRREALQVRTLLEKPQADIQARRLAQLTTGLGVEVRLDAGDGKGRGVFATQEFEAGDLIFKDPPLAAIQHTANAADAWVCARCFRFIGSVEQQLARRIWALRDAAEAGGEPHRHQEASDGEGSAGDSDAAGQREAAQALDGAAVQAQAAGELRLPCTEGAPLPAPVPCPGGCPDAHYCSETCAEAAWQHSHQLLCPGPPQGEAGGDAAPGGGRGKGKAPAAPPAAAPADAENAAEAAARRHALLELCELADSTNDVFRLAAQVVAATVLAAERRLAEGGCSSCSSGGGGGEPSGDACWAALQAAWEPFAMGHKGVWWECTAVPPEATADMRQLAVDSLELLCDALPARLRCRYPSLLELPVWGSIIGMFELNNLSIFVPSPLHRWLAALEALPDSQRAVAYKAAGPFIATLPDELPGCEGNAFYGLHSCCNHSCAPNAEAFKREGDQDGDAVILALRPVSAGEEITLSYIDEEAPLAERREQLADYGFECGCDKCAAEELAAQLGDLGDPRIARASTTTQQQQQRQWQFRHRRRRRQCRLAGAAAEGEATPLQSEQQQQQTHTPGQPWIATAALRKVTAAGDANEALDVLCAECPALGLLSEAQCLELMLACLDRGNAALALSMFRSMSAAAGGAAASPAASLLSSLDGDAGSSSSAAALRWPPASVATGARLVVGLARVLETRAAIGLINSVRARGLASTEDVCFGHVVGCPQDSSKPLAVVQPQEGVKTVADSFSRYEYELFSGRVASAASESLVSDQNWLLAAARRVGLLKRPAVAAVHTLLVETPAGQQRTFRLGTATADVPAKLGDRITVVCAPQRTSSPLAARRLLGTAPHGTKPEEPLSVSNHTTRGDTPALRAPAAAAAGGLPSWAVPAAVLLAGGDAASALIDPALPLIVAGAVAGTLATGVAGNSLLLPRLKQLPERVLEVPAARQKLLAQHTDLELRINELVEGSVEDVLMLARLWQLQSKMAAVGGEGTYEARLDRVTTARAGLEERLQKRIELVDAYARVIAMIEIEVEMDADLPAAEVLGIEEQILRLSEIEELQAEWTIQAEAQDEVERLLRSTVV</sequence>
<evidence type="ECO:0000313" key="3">
    <source>
        <dbReference type="EMBL" id="PSC68405.1"/>
    </source>
</evidence>
<dbReference type="PROSITE" id="PS50280">
    <property type="entry name" value="SET"/>
    <property type="match status" value="1"/>
</dbReference>
<name>A0A2P6V2U4_9CHLO</name>
<feature type="compositionally biased region" description="Gly residues" evidence="1">
    <location>
        <begin position="562"/>
        <end position="573"/>
    </location>
</feature>
<proteinExistence type="predicted"/>
<dbReference type="Proteomes" id="UP000239649">
    <property type="component" value="Unassembled WGS sequence"/>
</dbReference>
<dbReference type="EMBL" id="LHPF02000037">
    <property type="protein sequence ID" value="PSC68405.1"/>
    <property type="molecule type" value="Genomic_DNA"/>
</dbReference>
<dbReference type="InterPro" id="IPR046341">
    <property type="entry name" value="SET_dom_sf"/>
</dbReference>
<dbReference type="OrthoDB" id="2017681at2759"/>
<feature type="region of interest" description="Disordered" evidence="1">
    <location>
        <begin position="131"/>
        <end position="173"/>
    </location>
</feature>
<feature type="region of interest" description="Disordered" evidence="1">
    <location>
        <begin position="905"/>
        <end position="925"/>
    </location>
</feature>
<dbReference type="STRING" id="554055.A0A2P6V2U4"/>
<evidence type="ECO:0000313" key="4">
    <source>
        <dbReference type="Proteomes" id="UP000239649"/>
    </source>
</evidence>
<comment type="caution">
    <text evidence="3">The sequence shown here is derived from an EMBL/GenBank/DDBJ whole genome shotgun (WGS) entry which is preliminary data.</text>
</comment>
<gene>
    <name evidence="3" type="ORF">C2E20_8001</name>
</gene>
<evidence type="ECO:0000259" key="2">
    <source>
        <dbReference type="PROSITE" id="PS50280"/>
    </source>
</evidence>
<dbReference type="Pfam" id="PF00856">
    <property type="entry name" value="SET"/>
    <property type="match status" value="1"/>
</dbReference>
<feature type="region of interest" description="Disordered" evidence="1">
    <location>
        <begin position="330"/>
        <end position="356"/>
    </location>
</feature>
<feature type="region of interest" description="Disordered" evidence="1">
    <location>
        <begin position="557"/>
        <end position="593"/>
    </location>
</feature>
<keyword evidence="4" id="KW-1185">Reference proteome</keyword>
<protein>
    <submittedName>
        <fullName evidence="3">SET domain-containing</fullName>
    </submittedName>
</protein>
<dbReference type="SMART" id="SM00317">
    <property type="entry name" value="SET"/>
    <property type="match status" value="1"/>
</dbReference>